<reference evidence="4 5" key="2">
    <citation type="journal article" date="2011" name="Stand. Genomic Sci.">
        <title>Complete genome sequence of Isosphaera pallida type strain (IS1B).</title>
        <authorList>
            <consortium name="US DOE Joint Genome Institute (JGI-PGF)"/>
            <person name="Goker M."/>
            <person name="Cleland D."/>
            <person name="Saunders E."/>
            <person name="Lapidus A."/>
            <person name="Nolan M."/>
            <person name="Lucas S."/>
            <person name="Hammon N."/>
            <person name="Deshpande S."/>
            <person name="Cheng J.F."/>
            <person name="Tapia R."/>
            <person name="Han C."/>
            <person name="Goodwin L."/>
            <person name="Pitluck S."/>
            <person name="Liolios K."/>
            <person name="Pagani I."/>
            <person name="Ivanova N."/>
            <person name="Mavromatis K."/>
            <person name="Pati A."/>
            <person name="Chen A."/>
            <person name="Palaniappan K."/>
            <person name="Land M."/>
            <person name="Hauser L."/>
            <person name="Chang Y.J."/>
            <person name="Jeffries C.D."/>
            <person name="Detter J.C."/>
            <person name="Beck B."/>
            <person name="Woyke T."/>
            <person name="Bristow J."/>
            <person name="Eisen J.A."/>
            <person name="Markowitz V."/>
            <person name="Hugenholtz P."/>
            <person name="Kyrpides N.C."/>
            <person name="Klenk H.P."/>
        </authorList>
    </citation>
    <scope>NUCLEOTIDE SEQUENCE [LARGE SCALE GENOMIC DNA]</scope>
    <source>
        <strain evidence="5">ATCC 43644 / DSM 9630 / IS1B</strain>
    </source>
</reference>
<evidence type="ECO:0000313" key="4">
    <source>
        <dbReference type="EMBL" id="ADV62882.1"/>
    </source>
</evidence>
<sequence length="503" mass="56906">MLADENDHTPFLKAILTTDPPWDALRIYADWLEERGEVDRAEFFRLQAEIEEIDDEEDPWVEALTARRYRLYRRHRAEWLAALPTLPGIRWEGSAGFSFRSAHLWLDDESWPGQDSLDRLFAHVPVRDLWIERIQPEPARLLARSQWLDVVRRLEIVLNPNNHLDAVETLVQSCRYQRLEALTLPLGRGGWSRQATQRFAVLDAPRLNRLRLIGGVFEAGPGQALRDLLPAELPAKLRGLGLFLQTIDRTTLEWLDDSATWPHLERLDLFRNALESDDWRTLAHSKLIRRLRGVMLANNNLGVRQAQIVAQAGPFPEVEHLDVSFNRMSDVALGILLQAFQPRSLDLSENQLTLHGYGDGMLGPDSTWGRAFWETPRLTSIDLRSNRLDRRSAALLAQWPALTRLISLKLADNPRLGDAGAIALAKAPPCPELALLDLSNCDIRGPGARALAESDLLESLELLKLIGNPIPWHDRVALTERLGDRVVFTLVPRALPMTSGEGP</sequence>
<keyword evidence="1" id="KW-0343">GTPase activation</keyword>
<dbReference type="GO" id="GO:0006913">
    <property type="term" value="P:nucleocytoplasmic transport"/>
    <property type="evidence" value="ECO:0007669"/>
    <property type="project" value="TreeGrafter"/>
</dbReference>
<dbReference type="InParanoid" id="E8R6H1"/>
<dbReference type="STRING" id="575540.Isop_2304"/>
<dbReference type="NCBIfam" id="TIGR02996">
    <property type="entry name" value="rpt_mate_G_obs"/>
    <property type="match status" value="1"/>
</dbReference>
<dbReference type="InterPro" id="IPR027038">
    <property type="entry name" value="RanGap"/>
</dbReference>
<dbReference type="KEGG" id="ipa:Isop_2304"/>
<dbReference type="InterPro" id="IPR001611">
    <property type="entry name" value="Leu-rich_rpt"/>
</dbReference>
<dbReference type="HOGENOM" id="CLU_490733_0_0_0"/>
<organism evidence="4 5">
    <name type="scientific">Isosphaera pallida (strain ATCC 43644 / DSM 9630 / IS1B)</name>
    <dbReference type="NCBI Taxonomy" id="575540"/>
    <lineage>
        <taxon>Bacteria</taxon>
        <taxon>Pseudomonadati</taxon>
        <taxon>Planctomycetota</taxon>
        <taxon>Planctomycetia</taxon>
        <taxon>Isosphaerales</taxon>
        <taxon>Isosphaeraceae</taxon>
        <taxon>Isosphaera</taxon>
    </lineage>
</organism>
<evidence type="ECO:0000256" key="1">
    <source>
        <dbReference type="ARBA" id="ARBA00022468"/>
    </source>
</evidence>
<dbReference type="Pfam" id="PF13516">
    <property type="entry name" value="LRR_6"/>
    <property type="match status" value="2"/>
</dbReference>
<dbReference type="GO" id="GO:0005829">
    <property type="term" value="C:cytosol"/>
    <property type="evidence" value="ECO:0007669"/>
    <property type="project" value="TreeGrafter"/>
</dbReference>
<protein>
    <submittedName>
        <fullName evidence="4">Repeat-companion domain protein</fullName>
    </submittedName>
</protein>
<dbReference type="InterPro" id="IPR032675">
    <property type="entry name" value="LRR_dom_sf"/>
</dbReference>
<evidence type="ECO:0000256" key="2">
    <source>
        <dbReference type="ARBA" id="ARBA00022614"/>
    </source>
</evidence>
<gene>
    <name evidence="4" type="ordered locus">Isop_2304</name>
</gene>
<dbReference type="Proteomes" id="UP000008631">
    <property type="component" value="Chromosome"/>
</dbReference>
<reference key="1">
    <citation type="submission" date="2010-11" db="EMBL/GenBank/DDBJ databases">
        <title>The complete sequence of chromosome of Isophaera pallida ATCC 43644.</title>
        <authorList>
            <consortium name="US DOE Joint Genome Institute (JGI-PGF)"/>
            <person name="Lucas S."/>
            <person name="Copeland A."/>
            <person name="Lapidus A."/>
            <person name="Bruce D."/>
            <person name="Goodwin L."/>
            <person name="Pitluck S."/>
            <person name="Kyrpides N."/>
            <person name="Mavromatis K."/>
            <person name="Pagani I."/>
            <person name="Ivanova N."/>
            <person name="Saunders E."/>
            <person name="Brettin T."/>
            <person name="Detter J.C."/>
            <person name="Han C."/>
            <person name="Tapia R."/>
            <person name="Land M."/>
            <person name="Hauser L."/>
            <person name="Markowitz V."/>
            <person name="Cheng J.-F."/>
            <person name="Hugenholtz P."/>
            <person name="Woyke T."/>
            <person name="Wu D."/>
            <person name="Eisen J.A."/>
        </authorList>
    </citation>
    <scope>NUCLEOTIDE SEQUENCE</scope>
    <source>
        <strain>ATCC 43644</strain>
    </source>
</reference>
<dbReference type="RefSeq" id="WP_013565170.1">
    <property type="nucleotide sequence ID" value="NC_014962.1"/>
</dbReference>
<dbReference type="EMBL" id="CP002353">
    <property type="protein sequence ID" value="ADV62882.1"/>
    <property type="molecule type" value="Genomic_DNA"/>
</dbReference>
<accession>E8R6H1</accession>
<keyword evidence="3" id="KW-0677">Repeat</keyword>
<dbReference type="OrthoDB" id="261413at2"/>
<dbReference type="GO" id="GO:0031267">
    <property type="term" value="F:small GTPase binding"/>
    <property type="evidence" value="ECO:0007669"/>
    <property type="project" value="TreeGrafter"/>
</dbReference>
<dbReference type="GO" id="GO:0005096">
    <property type="term" value="F:GTPase activator activity"/>
    <property type="evidence" value="ECO:0007669"/>
    <property type="project" value="UniProtKB-KW"/>
</dbReference>
<dbReference type="GO" id="GO:0048471">
    <property type="term" value="C:perinuclear region of cytoplasm"/>
    <property type="evidence" value="ECO:0007669"/>
    <property type="project" value="TreeGrafter"/>
</dbReference>
<keyword evidence="2" id="KW-0433">Leucine-rich repeat</keyword>
<dbReference type="PANTHER" id="PTHR24113">
    <property type="entry name" value="RAN GTPASE-ACTIVATING PROTEIN 1"/>
    <property type="match status" value="1"/>
</dbReference>
<dbReference type="InterPro" id="IPR014338">
    <property type="entry name" value="CHP02996_rpt-companion-dom"/>
</dbReference>
<proteinExistence type="predicted"/>
<keyword evidence="5" id="KW-1185">Reference proteome</keyword>
<evidence type="ECO:0000256" key="3">
    <source>
        <dbReference type="ARBA" id="ARBA00022737"/>
    </source>
</evidence>
<dbReference type="Gene3D" id="3.80.10.10">
    <property type="entry name" value="Ribonuclease Inhibitor"/>
    <property type="match status" value="2"/>
</dbReference>
<dbReference type="eggNOG" id="COG4886">
    <property type="taxonomic scope" value="Bacteria"/>
</dbReference>
<dbReference type="PANTHER" id="PTHR24113:SF12">
    <property type="entry name" value="RAN GTPASE-ACTIVATING PROTEIN 1"/>
    <property type="match status" value="1"/>
</dbReference>
<evidence type="ECO:0000313" key="5">
    <source>
        <dbReference type="Proteomes" id="UP000008631"/>
    </source>
</evidence>
<dbReference type="AlphaFoldDB" id="E8R6H1"/>
<name>E8R6H1_ISOPI</name>
<dbReference type="SUPFAM" id="SSF52047">
    <property type="entry name" value="RNI-like"/>
    <property type="match status" value="1"/>
</dbReference>